<organism evidence="2 3">
    <name type="scientific">Plenodomus tracheiphilus IPT5</name>
    <dbReference type="NCBI Taxonomy" id="1408161"/>
    <lineage>
        <taxon>Eukaryota</taxon>
        <taxon>Fungi</taxon>
        <taxon>Dikarya</taxon>
        <taxon>Ascomycota</taxon>
        <taxon>Pezizomycotina</taxon>
        <taxon>Dothideomycetes</taxon>
        <taxon>Pleosporomycetidae</taxon>
        <taxon>Pleosporales</taxon>
        <taxon>Pleosporineae</taxon>
        <taxon>Leptosphaeriaceae</taxon>
        <taxon>Plenodomus</taxon>
    </lineage>
</organism>
<evidence type="ECO:0000313" key="2">
    <source>
        <dbReference type="EMBL" id="KAF2848932.1"/>
    </source>
</evidence>
<gene>
    <name evidence="2" type="ORF">T440DRAFT_400145</name>
</gene>
<dbReference type="AlphaFoldDB" id="A0A6A7B0M2"/>
<dbReference type="EMBL" id="MU006314">
    <property type="protein sequence ID" value="KAF2848932.1"/>
    <property type="molecule type" value="Genomic_DNA"/>
</dbReference>
<name>A0A6A7B0M2_9PLEO</name>
<dbReference type="OrthoDB" id="3787206at2759"/>
<feature type="compositionally biased region" description="Basic and acidic residues" evidence="1">
    <location>
        <begin position="204"/>
        <end position="215"/>
    </location>
</feature>
<sequence>MASFGKILDLLDDRYLELQDVVGNVEPLPTLVPYDEYMQNVLVYRMDTSLDIYMALIQDFTERKARDINKELWTWCVQWKVEAAPPHQTIASPPSPKKPRLETQQLEVQTDAKTEKHKGPVYNVIQRRVINPALMLQDDMLRCLIDIVQVDSTLVPNFIEFLYRWIDFYEGDGTALKAAMRWEIPSLWEFEYHPLELPKGPRQAAHDTEKEDTARAVRAGTRTPAQNEEIDELKARAHTTKTREKPNLAELEEEVELSERLQYREVHYGIKPPKISQPIPRLVNIPRDPGRRIKYYAACFKSRQRAFNLLIEAGLTVQQISNYKKQQVDSARDTPQHGEGRGLRHYEKDAKAAQARFEEKEKEIAVRSKHMEIAISNRLAVEAGVAARSNVTADSTGAPLIPATPSYVPRPAMEVDLLQKLGIGQGRGEDRINFVPKPLVGKLKSKLFEGAGAMEWFNNLAAAGGMSRDLPSPPTALSGPPGLPSIPTPPLGSALPRLPTISTTSTPAPVGLSHQHLQVPTQPGVLPQSTADRGPFTDQQMAEFVSNLTPAQSHRVIQLMNSNHVTRAANLKSTPLDAPVAGPSTASASILIQPAPMSMNTALGHGTGHVQPPPSASQLPLGLGGQMTTTLPMRPSMPTSYSALAPGPSQPPPQRRVSSDPASLSYLLTLGSGGPMQRNNPQSSSTAQQHSLASRPSLPQLSQTPSVPLQPPLPQLFLHPPTPRPPPPNHPPLWGYQPPFNPDAPTIMPSNSFPWNAPQPPLQNPPTPPSPSPPRHHRKPITLPPTTPPKMPLLLYFPKILRPGNTLGPGGTPLGDNNALETDALLLGHCIPGTHTITLSRAIFLPTGIWQNLLRRVRTGGWEVLEMYPSGVLAAGGKRKDRFAVRDRVPHMAAYAKLEGVWGFMCQGGGEREEGITKRWRVSRGPMTLVERGSVWEGWGVGVDRGVEMGRWEREGAVKYSAWIDEGRAERSLDEEGRRRKREIEEWLAEEEEDISDEEGMET</sequence>
<feature type="compositionally biased region" description="Low complexity" evidence="1">
    <location>
        <begin position="694"/>
        <end position="707"/>
    </location>
</feature>
<feature type="region of interest" description="Disordered" evidence="1">
    <location>
        <begin position="599"/>
        <end position="789"/>
    </location>
</feature>
<feature type="compositionally biased region" description="Low complexity" evidence="1">
    <location>
        <begin position="655"/>
        <end position="670"/>
    </location>
</feature>
<evidence type="ECO:0000256" key="1">
    <source>
        <dbReference type="SAM" id="MobiDB-lite"/>
    </source>
</evidence>
<feature type="compositionally biased region" description="Pro residues" evidence="1">
    <location>
        <begin position="757"/>
        <end position="773"/>
    </location>
</feature>
<keyword evidence="3" id="KW-1185">Reference proteome</keyword>
<feature type="compositionally biased region" description="Polar residues" evidence="1">
    <location>
        <begin position="677"/>
        <end position="692"/>
    </location>
</feature>
<feature type="region of interest" description="Disordered" evidence="1">
    <location>
        <begin position="200"/>
        <end position="227"/>
    </location>
</feature>
<evidence type="ECO:0000313" key="3">
    <source>
        <dbReference type="Proteomes" id="UP000799423"/>
    </source>
</evidence>
<accession>A0A6A7B0M2</accession>
<dbReference type="Proteomes" id="UP000799423">
    <property type="component" value="Unassembled WGS sequence"/>
</dbReference>
<protein>
    <submittedName>
        <fullName evidence="2">Uncharacterized protein</fullName>
    </submittedName>
</protein>
<feature type="compositionally biased region" description="Polar residues" evidence="1">
    <location>
        <begin position="626"/>
        <end position="642"/>
    </location>
</feature>
<proteinExistence type="predicted"/>
<feature type="compositionally biased region" description="Pro residues" evidence="1">
    <location>
        <begin position="708"/>
        <end position="731"/>
    </location>
</feature>
<reference evidence="2" key="1">
    <citation type="submission" date="2020-01" db="EMBL/GenBank/DDBJ databases">
        <authorList>
            <consortium name="DOE Joint Genome Institute"/>
            <person name="Haridas S."/>
            <person name="Albert R."/>
            <person name="Binder M."/>
            <person name="Bloem J."/>
            <person name="Labutti K."/>
            <person name="Salamov A."/>
            <person name="Andreopoulos B."/>
            <person name="Baker S.E."/>
            <person name="Barry K."/>
            <person name="Bills G."/>
            <person name="Bluhm B.H."/>
            <person name="Cannon C."/>
            <person name="Castanera R."/>
            <person name="Culley D.E."/>
            <person name="Daum C."/>
            <person name="Ezra D."/>
            <person name="Gonzalez J.B."/>
            <person name="Henrissat B."/>
            <person name="Kuo A."/>
            <person name="Liang C."/>
            <person name="Lipzen A."/>
            <person name="Lutzoni F."/>
            <person name="Magnuson J."/>
            <person name="Mondo S."/>
            <person name="Nolan M."/>
            <person name="Ohm R."/>
            <person name="Pangilinan J."/>
            <person name="Park H.-J."/>
            <person name="Ramirez L."/>
            <person name="Alfaro M."/>
            <person name="Sun H."/>
            <person name="Tritt A."/>
            <person name="Yoshinaga Y."/>
            <person name="Zwiers L.-H."/>
            <person name="Turgeon B.G."/>
            <person name="Goodwin S.B."/>
            <person name="Spatafora J.W."/>
            <person name="Crous P.W."/>
            <person name="Grigoriev I.V."/>
        </authorList>
    </citation>
    <scope>NUCLEOTIDE SEQUENCE</scope>
    <source>
        <strain evidence="2">IPT5</strain>
    </source>
</reference>